<dbReference type="EMBL" id="CSTD01000001">
    <property type="protein sequence ID" value="CPR07445.1"/>
    <property type="molecule type" value="Genomic_DNA"/>
</dbReference>
<feature type="transmembrane region" description="Helical" evidence="2">
    <location>
        <begin position="53"/>
        <end position="73"/>
    </location>
</feature>
<protein>
    <submittedName>
        <fullName evidence="3">Phage excisionase</fullName>
    </submittedName>
</protein>
<evidence type="ECO:0000313" key="3">
    <source>
        <dbReference type="EMBL" id="CPR07445.1"/>
    </source>
</evidence>
<feature type="transmembrane region" description="Helical" evidence="2">
    <location>
        <begin position="120"/>
        <end position="141"/>
    </location>
</feature>
<proteinExistence type="predicted"/>
<sequence>MDDLAPAAGPSGRMQANSRRRGRPAIKPRLAREADQTDDEIRTLHLVRRSRRAAGGLTIGIATVSFVLSFTSLRELAAMAAWPGWPSWLWPLIIDGTIVLATLGIVSLAPYRDQFWNRVFLRGVLSSAALVSVGGNALHAWLSTGHMVLWMRWGSAGLACVPPGALLATTHIAAILWRFNPTPPPDATSQLCDRALELAVDRMDKWRAAAAQMHEDGYCRNVSTTKIAHALRYLYECRPPMSLRAIGAQPEIELHHDNVGKIRDAAPIVLGVPVPGGR</sequence>
<feature type="transmembrane region" description="Helical" evidence="2">
    <location>
        <begin position="88"/>
        <end position="108"/>
    </location>
</feature>
<name>A0A0U0W4H6_MYCBE</name>
<evidence type="ECO:0000256" key="1">
    <source>
        <dbReference type="SAM" id="MobiDB-lite"/>
    </source>
</evidence>
<dbReference type="InterPro" id="IPR021235">
    <property type="entry name" value="DUF2637"/>
</dbReference>
<gene>
    <name evidence="3" type="ORF">BN971_01013</name>
</gene>
<keyword evidence="2" id="KW-0472">Membrane</keyword>
<dbReference type="AlphaFoldDB" id="A0A0U0W4H6"/>
<evidence type="ECO:0000256" key="2">
    <source>
        <dbReference type="SAM" id="Phobius"/>
    </source>
</evidence>
<keyword evidence="2" id="KW-1133">Transmembrane helix</keyword>
<keyword evidence="2" id="KW-0812">Transmembrane</keyword>
<feature type="transmembrane region" description="Helical" evidence="2">
    <location>
        <begin position="153"/>
        <end position="177"/>
    </location>
</feature>
<evidence type="ECO:0000313" key="4">
    <source>
        <dbReference type="Proteomes" id="UP000198875"/>
    </source>
</evidence>
<dbReference type="Pfam" id="PF10935">
    <property type="entry name" value="DUF2637"/>
    <property type="match status" value="1"/>
</dbReference>
<dbReference type="Proteomes" id="UP000198875">
    <property type="component" value="Unassembled WGS sequence"/>
</dbReference>
<feature type="region of interest" description="Disordered" evidence="1">
    <location>
        <begin position="1"/>
        <end position="34"/>
    </location>
</feature>
<organism evidence="3 4">
    <name type="scientific">Mycobacterium bohemicum DSM 44277</name>
    <dbReference type="NCBI Taxonomy" id="1236609"/>
    <lineage>
        <taxon>Bacteria</taxon>
        <taxon>Bacillati</taxon>
        <taxon>Actinomycetota</taxon>
        <taxon>Actinomycetes</taxon>
        <taxon>Mycobacteriales</taxon>
        <taxon>Mycobacteriaceae</taxon>
        <taxon>Mycobacterium</taxon>
    </lineage>
</organism>
<accession>A0A0U0W4H6</accession>
<reference evidence="3 4" key="1">
    <citation type="submission" date="2015-03" db="EMBL/GenBank/DDBJ databases">
        <authorList>
            <person name="Murphy D."/>
        </authorList>
    </citation>
    <scope>NUCLEOTIDE SEQUENCE [LARGE SCALE GENOMIC DNA]</scope>
    <source>
        <strain evidence="3 4">DSM 44277</strain>
    </source>
</reference>